<accession>A0A9P4UUN2</accession>
<dbReference type="EMBL" id="MU003766">
    <property type="protein sequence ID" value="KAF2725971.1"/>
    <property type="molecule type" value="Genomic_DNA"/>
</dbReference>
<comment type="caution">
    <text evidence="1">The sequence shown here is derived from an EMBL/GenBank/DDBJ whole genome shotgun (WGS) entry which is preliminary data.</text>
</comment>
<sequence length="111" mass="12607">MTLHGAERQTENEEMMALYSHGQLMRKSSPCTRPSHSCQSVTDFNIQTIRTMRWHPHSILPSPVDHEHECINWEAIDEWAGERFVDTSIPGLLVHPTKGKLHIVLAGLANI</sequence>
<dbReference type="Proteomes" id="UP000799441">
    <property type="component" value="Unassembled WGS sequence"/>
</dbReference>
<evidence type="ECO:0000313" key="2">
    <source>
        <dbReference type="Proteomes" id="UP000799441"/>
    </source>
</evidence>
<reference evidence="1" key="1">
    <citation type="journal article" date="2020" name="Stud. Mycol.">
        <title>101 Dothideomycetes genomes: a test case for predicting lifestyles and emergence of pathogens.</title>
        <authorList>
            <person name="Haridas S."/>
            <person name="Albert R."/>
            <person name="Binder M."/>
            <person name="Bloem J."/>
            <person name="Labutti K."/>
            <person name="Salamov A."/>
            <person name="Andreopoulos B."/>
            <person name="Baker S."/>
            <person name="Barry K."/>
            <person name="Bills G."/>
            <person name="Bluhm B."/>
            <person name="Cannon C."/>
            <person name="Castanera R."/>
            <person name="Culley D."/>
            <person name="Daum C."/>
            <person name="Ezra D."/>
            <person name="Gonzalez J."/>
            <person name="Henrissat B."/>
            <person name="Kuo A."/>
            <person name="Liang C."/>
            <person name="Lipzen A."/>
            <person name="Lutzoni F."/>
            <person name="Magnuson J."/>
            <person name="Mondo S."/>
            <person name="Nolan M."/>
            <person name="Ohm R."/>
            <person name="Pangilinan J."/>
            <person name="Park H.-J."/>
            <person name="Ramirez L."/>
            <person name="Alfaro M."/>
            <person name="Sun H."/>
            <person name="Tritt A."/>
            <person name="Yoshinaga Y."/>
            <person name="Zwiers L.-H."/>
            <person name="Turgeon B."/>
            <person name="Goodwin S."/>
            <person name="Spatafora J."/>
            <person name="Crous P."/>
            <person name="Grigoriev I."/>
        </authorList>
    </citation>
    <scope>NUCLEOTIDE SEQUENCE</scope>
    <source>
        <strain evidence="1">CBS 116435</strain>
    </source>
</reference>
<evidence type="ECO:0000313" key="1">
    <source>
        <dbReference type="EMBL" id="KAF2725971.1"/>
    </source>
</evidence>
<dbReference type="AlphaFoldDB" id="A0A9P4UUN2"/>
<proteinExistence type="predicted"/>
<name>A0A9P4UUN2_9PEZI</name>
<protein>
    <submittedName>
        <fullName evidence="1">Uncharacterized protein</fullName>
    </submittedName>
</protein>
<organism evidence="1 2">
    <name type="scientific">Polychaeton citri CBS 116435</name>
    <dbReference type="NCBI Taxonomy" id="1314669"/>
    <lineage>
        <taxon>Eukaryota</taxon>
        <taxon>Fungi</taxon>
        <taxon>Dikarya</taxon>
        <taxon>Ascomycota</taxon>
        <taxon>Pezizomycotina</taxon>
        <taxon>Dothideomycetes</taxon>
        <taxon>Dothideomycetidae</taxon>
        <taxon>Capnodiales</taxon>
        <taxon>Capnodiaceae</taxon>
        <taxon>Polychaeton</taxon>
    </lineage>
</organism>
<keyword evidence="2" id="KW-1185">Reference proteome</keyword>
<dbReference type="OrthoDB" id="3687641at2759"/>
<gene>
    <name evidence="1" type="ORF">K431DRAFT_280701</name>
</gene>
<feature type="non-terminal residue" evidence="1">
    <location>
        <position position="111"/>
    </location>
</feature>